<dbReference type="InterPro" id="IPR027417">
    <property type="entry name" value="P-loop_NTPase"/>
</dbReference>
<organism evidence="5 6">
    <name type="scientific">Cajanus cajan</name>
    <name type="common">Pigeon pea</name>
    <name type="synonym">Cajanus indicus</name>
    <dbReference type="NCBI Taxonomy" id="3821"/>
    <lineage>
        <taxon>Eukaryota</taxon>
        <taxon>Viridiplantae</taxon>
        <taxon>Streptophyta</taxon>
        <taxon>Embryophyta</taxon>
        <taxon>Tracheophyta</taxon>
        <taxon>Spermatophyta</taxon>
        <taxon>Magnoliopsida</taxon>
        <taxon>eudicotyledons</taxon>
        <taxon>Gunneridae</taxon>
        <taxon>Pentapetalae</taxon>
        <taxon>rosids</taxon>
        <taxon>fabids</taxon>
        <taxon>Fabales</taxon>
        <taxon>Fabaceae</taxon>
        <taxon>Papilionoideae</taxon>
        <taxon>50 kb inversion clade</taxon>
        <taxon>NPAAA clade</taxon>
        <taxon>indigoferoid/millettioid clade</taxon>
        <taxon>Phaseoleae</taxon>
        <taxon>Cajanus</taxon>
    </lineage>
</organism>
<dbReference type="SUPFAM" id="SSF52540">
    <property type="entry name" value="P-loop containing nucleoside triphosphate hydrolases"/>
    <property type="match status" value="1"/>
</dbReference>
<name>A0A151RCP9_CAJCA</name>
<proteinExistence type="inferred from homology"/>
<evidence type="ECO:0000256" key="1">
    <source>
        <dbReference type="ARBA" id="ARBA00005771"/>
    </source>
</evidence>
<dbReference type="OMA" id="VIKVIQF"/>
<dbReference type="PANTHER" id="PTHR11783">
    <property type="entry name" value="SULFOTRANSFERASE SULT"/>
    <property type="match status" value="1"/>
</dbReference>
<dbReference type="AlphaFoldDB" id="A0A151RCP9"/>
<dbReference type="Gramene" id="C.cajan_37370.t">
    <property type="protein sequence ID" value="C.cajan_37370.t.cds1"/>
    <property type="gene ID" value="C.cajan_37370"/>
</dbReference>
<comment type="similarity">
    <text evidence="1 3">Belongs to the sulfotransferase 1 family.</text>
</comment>
<reference evidence="5" key="1">
    <citation type="journal article" date="2012" name="Nat. Biotechnol.">
        <title>Draft genome sequence of pigeonpea (Cajanus cajan), an orphan legume crop of resource-poor farmers.</title>
        <authorList>
            <person name="Varshney R.K."/>
            <person name="Chen W."/>
            <person name="Li Y."/>
            <person name="Bharti A.K."/>
            <person name="Saxena R.K."/>
            <person name="Schlueter J.A."/>
            <person name="Donoghue M.T."/>
            <person name="Azam S."/>
            <person name="Fan G."/>
            <person name="Whaley A.M."/>
            <person name="Farmer A.D."/>
            <person name="Sheridan J."/>
            <person name="Iwata A."/>
            <person name="Tuteja R."/>
            <person name="Penmetsa R.V."/>
            <person name="Wu W."/>
            <person name="Upadhyaya H.D."/>
            <person name="Yang S.P."/>
            <person name="Shah T."/>
            <person name="Saxena K.B."/>
            <person name="Michael T."/>
            <person name="McCombie W.R."/>
            <person name="Yang B."/>
            <person name="Zhang G."/>
            <person name="Yang H."/>
            <person name="Wang J."/>
            <person name="Spillane C."/>
            <person name="Cook D.R."/>
            <person name="May G.D."/>
            <person name="Xu X."/>
            <person name="Jackson S.A."/>
        </authorList>
    </citation>
    <scope>NUCLEOTIDE SEQUENCE [LARGE SCALE GENOMIC DNA]</scope>
</reference>
<evidence type="ECO:0000259" key="4">
    <source>
        <dbReference type="Pfam" id="PF00685"/>
    </source>
</evidence>
<dbReference type="Pfam" id="PF00685">
    <property type="entry name" value="Sulfotransfer_1"/>
    <property type="match status" value="1"/>
</dbReference>
<dbReference type="OrthoDB" id="205623at2759"/>
<protein>
    <recommendedName>
        <fullName evidence="3">Sulfotransferase</fullName>
        <ecNumber evidence="3">2.8.2.-</ecNumber>
    </recommendedName>
</protein>
<keyword evidence="6" id="KW-1185">Reference proteome</keyword>
<dbReference type="Proteomes" id="UP000075243">
    <property type="component" value="Unassembled WGS sequence"/>
</dbReference>
<sequence>MAPTKLPKLQPSGVDEAIEEDEKLSQATKELLLSLPRERGWRTPYVYLFQGFWCSSRQIQAIITFQKHFQAKDSDVLVATVPKSGTTWLKALTFATMNRHHFSCFTKNHPLLTSNPHDLVPFFEFTVYANHDDKVPDLSNMHEPRIFGTHVPFASLPSSIKESNCKVIYICRNPFDTFVSFWIFADKTKPGSLPTLPLEEAFEMYCKGVSVFGPFWTHMLGYWKESVESPNKVLFLMYEDLIEDVNFHLKRVAEFLGCPFTLEEESSGVIEGITKLCSFEKMKELEVNKHGTCATTVENKYYFRKGEVGDWVNYLSPSMAEKLTKVIEEKLGGSGLSFRMNS</sequence>
<accession>A0A151RCP9</accession>
<evidence type="ECO:0000313" key="5">
    <source>
        <dbReference type="EMBL" id="KYP40155.1"/>
    </source>
</evidence>
<dbReference type="EC" id="2.8.2.-" evidence="3"/>
<dbReference type="Gene3D" id="3.40.50.300">
    <property type="entry name" value="P-loop containing nucleotide triphosphate hydrolases"/>
    <property type="match status" value="1"/>
</dbReference>
<evidence type="ECO:0000313" key="6">
    <source>
        <dbReference type="Proteomes" id="UP000075243"/>
    </source>
</evidence>
<keyword evidence="2 3" id="KW-0808">Transferase</keyword>
<evidence type="ECO:0000256" key="3">
    <source>
        <dbReference type="RuleBase" id="RU361155"/>
    </source>
</evidence>
<dbReference type="GO" id="GO:0008146">
    <property type="term" value="F:sulfotransferase activity"/>
    <property type="evidence" value="ECO:0007669"/>
    <property type="project" value="InterPro"/>
</dbReference>
<feature type="domain" description="Sulfotransferase" evidence="4">
    <location>
        <begin position="73"/>
        <end position="335"/>
    </location>
</feature>
<dbReference type="InterPro" id="IPR000863">
    <property type="entry name" value="Sulfotransferase_dom"/>
</dbReference>
<evidence type="ECO:0000256" key="2">
    <source>
        <dbReference type="ARBA" id="ARBA00022679"/>
    </source>
</evidence>
<gene>
    <name evidence="5" type="ORF">KK1_038524</name>
</gene>
<dbReference type="EMBL" id="KQ483854">
    <property type="protein sequence ID" value="KYP40155.1"/>
    <property type="molecule type" value="Genomic_DNA"/>
</dbReference>